<dbReference type="PANTHER" id="PTHR20857">
    <property type="entry name" value="THIAMINE-PHOSPHATE PYROPHOSPHORYLASE"/>
    <property type="match status" value="1"/>
</dbReference>
<name>A0ABW9H0N5_9FIRM</name>
<dbReference type="PANTHER" id="PTHR20857:SF15">
    <property type="entry name" value="THIAMINE-PHOSPHATE SYNTHASE"/>
    <property type="match status" value="1"/>
</dbReference>
<dbReference type="Gene3D" id="3.20.20.70">
    <property type="entry name" value="Aldolase class I"/>
    <property type="match status" value="1"/>
</dbReference>
<protein>
    <submittedName>
        <fullName evidence="4">Thiamine phosphate synthase</fullName>
    </submittedName>
</protein>
<evidence type="ECO:0000259" key="3">
    <source>
        <dbReference type="Pfam" id="PF02581"/>
    </source>
</evidence>
<evidence type="ECO:0000313" key="4">
    <source>
        <dbReference type="EMBL" id="MFM9414240.1"/>
    </source>
</evidence>
<keyword evidence="2" id="KW-0784">Thiamine biosynthesis</keyword>
<comment type="pathway">
    <text evidence="1">Cofactor biosynthesis; thiamine diphosphate biosynthesis.</text>
</comment>
<dbReference type="CDD" id="cd00564">
    <property type="entry name" value="TMP_TenI"/>
    <property type="match status" value="1"/>
</dbReference>
<reference evidence="4 5" key="1">
    <citation type="journal article" date="2016" name="Int. J. Syst. Evol. Microbiol.">
        <title>Peptococcus simiae sp. nov., isolated from rhesus macaque faeces and emended description of the genus Peptococcus.</title>
        <authorList>
            <person name="Shkoporov A.N."/>
            <person name="Efimov B.A."/>
            <person name="Kondova I."/>
            <person name="Ouwerling B."/>
            <person name="Chaplin A.V."/>
            <person name="Shcherbakova V.A."/>
            <person name="Langermans J.A.M."/>
        </authorList>
    </citation>
    <scope>NUCLEOTIDE SEQUENCE [LARGE SCALE GENOMIC DNA]</scope>
    <source>
        <strain evidence="4 5">M108</strain>
    </source>
</reference>
<dbReference type="Proteomes" id="UP001631949">
    <property type="component" value="Unassembled WGS sequence"/>
</dbReference>
<dbReference type="InterPro" id="IPR022998">
    <property type="entry name" value="ThiamineP_synth_TenI"/>
</dbReference>
<sequence>MSRLFVVTDRRLVAGNFLTHLEKIISAQPQALILREKDLSFSAYFSLVDQLAPLCRAAGVQLILNWRAPVMRYPGTYVQLPFAVAKDQPVGTPFAVSVHRPDEIRALNESSTLYFLLGNIFETSCKPGKAAAGLDFLARCVQLTDKAVIAIGGITPERVPTVLSTGAAGYAVRSPLMTADDPTSLIQLFHQFEQ</sequence>
<organism evidence="4 5">
    <name type="scientific">Peptococcus simiae</name>
    <dbReference type="NCBI Taxonomy" id="1643805"/>
    <lineage>
        <taxon>Bacteria</taxon>
        <taxon>Bacillati</taxon>
        <taxon>Bacillota</taxon>
        <taxon>Clostridia</taxon>
        <taxon>Eubacteriales</taxon>
        <taxon>Peptococcaceae</taxon>
        <taxon>Peptococcus</taxon>
    </lineage>
</organism>
<accession>A0ABW9H0N5</accession>
<keyword evidence="5" id="KW-1185">Reference proteome</keyword>
<dbReference type="RefSeq" id="WP_408977855.1">
    <property type="nucleotide sequence ID" value="NZ_JBJUVG010000012.1"/>
</dbReference>
<proteinExistence type="predicted"/>
<dbReference type="InterPro" id="IPR013785">
    <property type="entry name" value="Aldolase_TIM"/>
</dbReference>
<comment type="caution">
    <text evidence="4">The sequence shown here is derived from an EMBL/GenBank/DDBJ whole genome shotgun (WGS) entry which is preliminary data.</text>
</comment>
<dbReference type="Pfam" id="PF02581">
    <property type="entry name" value="TMP-TENI"/>
    <property type="match status" value="1"/>
</dbReference>
<evidence type="ECO:0000313" key="5">
    <source>
        <dbReference type="Proteomes" id="UP001631949"/>
    </source>
</evidence>
<dbReference type="SUPFAM" id="SSF51391">
    <property type="entry name" value="Thiamin phosphate synthase"/>
    <property type="match status" value="1"/>
</dbReference>
<dbReference type="EMBL" id="JBJUVG010000012">
    <property type="protein sequence ID" value="MFM9414240.1"/>
    <property type="molecule type" value="Genomic_DNA"/>
</dbReference>
<feature type="domain" description="Thiamine phosphate synthase/TenI" evidence="3">
    <location>
        <begin position="4"/>
        <end position="174"/>
    </location>
</feature>
<gene>
    <name evidence="4" type="ORF">ACKQTC_07650</name>
</gene>
<dbReference type="InterPro" id="IPR036206">
    <property type="entry name" value="ThiamineP_synth_sf"/>
</dbReference>
<evidence type="ECO:0000256" key="1">
    <source>
        <dbReference type="ARBA" id="ARBA00004948"/>
    </source>
</evidence>
<evidence type="ECO:0000256" key="2">
    <source>
        <dbReference type="ARBA" id="ARBA00022977"/>
    </source>
</evidence>